<dbReference type="Pfam" id="PF01557">
    <property type="entry name" value="FAA_hydrolase"/>
    <property type="match status" value="1"/>
</dbReference>
<evidence type="ECO:0000256" key="4">
    <source>
        <dbReference type="ARBA" id="ARBA00022723"/>
    </source>
</evidence>
<comment type="cofactor">
    <cofactor evidence="13">
        <name>Mg(2+)</name>
        <dbReference type="ChEBI" id="CHEBI:18420"/>
    </cofactor>
    <cofactor evidence="13">
        <name>Ca(2+)</name>
        <dbReference type="ChEBI" id="CHEBI:29108"/>
    </cofactor>
</comment>
<dbReference type="GO" id="GO:0006559">
    <property type="term" value="P:L-phenylalanine catabolic process"/>
    <property type="evidence" value="ECO:0007669"/>
    <property type="project" value="UniProtKB-UniRule"/>
</dbReference>
<feature type="binding site" evidence="12">
    <location>
        <position position="191"/>
    </location>
    <ligand>
        <name>Ca(2+)</name>
        <dbReference type="ChEBI" id="CHEBI:29108"/>
    </ligand>
</feature>
<evidence type="ECO:0000256" key="3">
    <source>
        <dbReference type="ARBA" id="ARBA00012094"/>
    </source>
</evidence>
<evidence type="ECO:0000259" key="14">
    <source>
        <dbReference type="Pfam" id="PF01557"/>
    </source>
</evidence>
<dbReference type="SUPFAM" id="SSF56529">
    <property type="entry name" value="FAH"/>
    <property type="match status" value="1"/>
</dbReference>
<accession>A0A9W9TZK2</accession>
<dbReference type="EC" id="3.7.1.2" evidence="3 13"/>
<evidence type="ECO:0000256" key="2">
    <source>
        <dbReference type="ARBA" id="ARBA00010211"/>
    </source>
</evidence>
<evidence type="ECO:0000256" key="5">
    <source>
        <dbReference type="ARBA" id="ARBA00022801"/>
    </source>
</evidence>
<evidence type="ECO:0000256" key="13">
    <source>
        <dbReference type="RuleBase" id="RU366008"/>
    </source>
</evidence>
<reference evidence="16" key="2">
    <citation type="journal article" date="2023" name="IMA Fungus">
        <title>Comparative genomic study of the Penicillium genus elucidates a diverse pangenome and 15 lateral gene transfer events.</title>
        <authorList>
            <person name="Petersen C."/>
            <person name="Sorensen T."/>
            <person name="Nielsen M.R."/>
            <person name="Sondergaard T.E."/>
            <person name="Sorensen J.L."/>
            <person name="Fitzpatrick D.A."/>
            <person name="Frisvad J.C."/>
            <person name="Nielsen K.L."/>
        </authorList>
    </citation>
    <scope>NUCLEOTIDE SEQUENCE</scope>
    <source>
        <strain evidence="16">IBT 21472</strain>
    </source>
</reference>
<evidence type="ECO:0000256" key="6">
    <source>
        <dbReference type="ARBA" id="ARBA00022837"/>
    </source>
</evidence>
<protein>
    <recommendedName>
        <fullName evidence="3 13">Fumarylacetoacetase</fullName>
        <ecNumber evidence="3 13">3.7.1.2</ecNumber>
    </recommendedName>
    <alternativeName>
        <fullName evidence="13">Fumarylacetoacetate hydrolase</fullName>
    </alternativeName>
</protein>
<comment type="caution">
    <text evidence="16">The sequence shown here is derived from an EMBL/GenBank/DDBJ whole genome shotgun (WGS) entry which is preliminary data.</text>
</comment>
<evidence type="ECO:0000313" key="16">
    <source>
        <dbReference type="EMBL" id="KAJ5299901.1"/>
    </source>
</evidence>
<organism evidence="16 17">
    <name type="scientific">Penicillium atrosanguineum</name>
    <dbReference type="NCBI Taxonomy" id="1132637"/>
    <lineage>
        <taxon>Eukaryota</taxon>
        <taxon>Fungi</taxon>
        <taxon>Dikarya</taxon>
        <taxon>Ascomycota</taxon>
        <taxon>Pezizomycotina</taxon>
        <taxon>Eurotiomycetes</taxon>
        <taxon>Eurotiomycetidae</taxon>
        <taxon>Eurotiales</taxon>
        <taxon>Aspergillaceae</taxon>
        <taxon>Penicillium</taxon>
    </lineage>
</organism>
<evidence type="ECO:0000256" key="12">
    <source>
        <dbReference type="PIRSR" id="PIRSR605959-3"/>
    </source>
</evidence>
<feature type="binding site" evidence="12">
    <location>
        <position position="223"/>
    </location>
    <ligand>
        <name>Mg(2+)</name>
        <dbReference type="ChEBI" id="CHEBI:18420"/>
    </ligand>
</feature>
<feature type="domain" description="Fumarylacetoacetase-like C-terminal" evidence="14">
    <location>
        <begin position="119"/>
        <end position="265"/>
    </location>
</feature>
<keyword evidence="8 13" id="KW-0828">Tyrosine catabolism</keyword>
<feature type="binding site" evidence="12">
    <location>
        <position position="223"/>
    </location>
    <ligand>
        <name>Ca(2+)</name>
        <dbReference type="ChEBI" id="CHEBI:29108"/>
    </ligand>
</feature>
<dbReference type="AlphaFoldDB" id="A0A9W9TZK2"/>
<dbReference type="Gene3D" id="2.30.30.230">
    <property type="entry name" value="Fumarylacetoacetase, N-terminal domain"/>
    <property type="match status" value="1"/>
</dbReference>
<feature type="domain" description="Fumarylacetoacetase N-terminal" evidence="15">
    <location>
        <begin position="13"/>
        <end position="113"/>
    </location>
</feature>
<comment type="similarity">
    <text evidence="2 13">Belongs to the FAH family.</text>
</comment>
<dbReference type="PANTHER" id="PTHR43069">
    <property type="entry name" value="FUMARYLACETOACETASE"/>
    <property type="match status" value="1"/>
</dbReference>
<dbReference type="InterPro" id="IPR005959">
    <property type="entry name" value="Fumarylacetoacetase"/>
</dbReference>
<gene>
    <name evidence="16" type="ORF">N7476_011458</name>
</gene>
<keyword evidence="5 13" id="KW-0378">Hydrolase</keyword>
<evidence type="ECO:0000313" key="17">
    <source>
        <dbReference type="Proteomes" id="UP001147746"/>
    </source>
</evidence>
<evidence type="ECO:0000256" key="9">
    <source>
        <dbReference type="ARBA" id="ARBA00023232"/>
    </source>
</evidence>
<keyword evidence="9 13" id="KW-0585">Phenylalanine catabolism</keyword>
<feature type="binding site" evidence="12">
    <location>
        <position position="243"/>
    </location>
    <ligand>
        <name>Mg(2+)</name>
        <dbReference type="ChEBI" id="CHEBI:18420"/>
    </ligand>
</feature>
<evidence type="ECO:0000256" key="8">
    <source>
        <dbReference type="ARBA" id="ARBA00022878"/>
    </source>
</evidence>
<reference evidence="16" key="1">
    <citation type="submission" date="2022-12" db="EMBL/GenBank/DDBJ databases">
        <authorList>
            <person name="Petersen C."/>
        </authorList>
    </citation>
    <scope>NUCLEOTIDE SEQUENCE</scope>
    <source>
        <strain evidence="16">IBT 21472</strain>
    </source>
</reference>
<dbReference type="InterPro" id="IPR015377">
    <property type="entry name" value="Fumarylacetoacetase_N"/>
</dbReference>
<sequence>MSDSNSTPFSIDNIPFGVISTADNPAPRCATALDHDVIDLSALENDGFFESMQGFGKKSIFSKPYLNDFASLPIESRRQARNSLRDGLPQLREDKSKANRYFISLDLVQNHYPMQTANFSDFYCSLEHAQNCSAIFGLSESPNWRVIPSVYNGRTSSLNVATTLTRPHGVLKDETGEYAFTPTKKLDMELEMGVFISKPLNSGQILDIKDVKDHIFGFVILNDWSARDIQAFEMAPLGPFHSKGFGTYISPWIVTMDALDSVQSAVMVQQDPAPLPHLTWKGDGGDATFNINLSAYVISEFILLAGADLDLQEEEMGNHMILRTRTSMSCIGPRINSLLTLQVRVKRTDENGEKTGLACLVERSLPHTAISALKKDGIEWFKDGDEVIMEGWCVSRATGSKFGFGQCRATITPAVSLGL</sequence>
<dbReference type="InterPro" id="IPR036663">
    <property type="entry name" value="Fumarylacetoacetase_C_sf"/>
</dbReference>
<keyword evidence="7 12" id="KW-0460">Magnesium</keyword>
<evidence type="ECO:0000256" key="11">
    <source>
        <dbReference type="PIRSR" id="PIRSR605959-2"/>
    </source>
</evidence>
<dbReference type="EMBL" id="JAPZBO010000010">
    <property type="protein sequence ID" value="KAJ5299901.1"/>
    <property type="molecule type" value="Genomic_DNA"/>
</dbReference>
<dbReference type="Gene3D" id="3.90.850.10">
    <property type="entry name" value="Fumarylacetoacetase-like, C-terminal domain"/>
    <property type="match status" value="1"/>
</dbReference>
<evidence type="ECO:0000256" key="10">
    <source>
        <dbReference type="PIRSR" id="PIRSR605959-1"/>
    </source>
</evidence>
<dbReference type="OrthoDB" id="9971669at2759"/>
<dbReference type="GO" id="GO:0004334">
    <property type="term" value="F:fumarylacetoacetase activity"/>
    <property type="evidence" value="ECO:0007669"/>
    <property type="project" value="UniProtKB-UniRule"/>
</dbReference>
<feature type="binding site" evidence="12">
    <location>
        <position position="121"/>
    </location>
    <ligand>
        <name>Ca(2+)</name>
        <dbReference type="ChEBI" id="CHEBI:29108"/>
    </ligand>
</feature>
<dbReference type="GO" id="GO:1902000">
    <property type="term" value="P:homogentisate catabolic process"/>
    <property type="evidence" value="ECO:0007669"/>
    <property type="project" value="TreeGrafter"/>
</dbReference>
<comment type="pathway">
    <text evidence="1 13">Amino-acid degradation; L-phenylalanine degradation; acetoacetate and fumarate from L-phenylalanine: step 6/6.</text>
</comment>
<dbReference type="PANTHER" id="PTHR43069:SF2">
    <property type="entry name" value="FUMARYLACETOACETASE"/>
    <property type="match status" value="1"/>
</dbReference>
<keyword evidence="4 12" id="KW-0479">Metal-binding</keyword>
<proteinExistence type="inferred from homology"/>
<feature type="binding site" evidence="11">
    <location>
        <position position="348"/>
    </location>
    <ligand>
        <name>substrate</name>
    </ligand>
</feature>
<keyword evidence="6 12" id="KW-0106">Calcium</keyword>
<feature type="binding site" evidence="11">
    <location>
        <position position="230"/>
    </location>
    <ligand>
        <name>substrate</name>
    </ligand>
</feature>
<comment type="catalytic activity">
    <reaction evidence="13">
        <text>4-fumarylacetoacetate + H2O = acetoacetate + fumarate + H(+)</text>
        <dbReference type="Rhea" id="RHEA:10244"/>
        <dbReference type="ChEBI" id="CHEBI:13705"/>
        <dbReference type="ChEBI" id="CHEBI:15377"/>
        <dbReference type="ChEBI" id="CHEBI:15378"/>
        <dbReference type="ChEBI" id="CHEBI:18034"/>
        <dbReference type="ChEBI" id="CHEBI:29806"/>
        <dbReference type="EC" id="3.7.1.2"/>
    </reaction>
</comment>
<dbReference type="InterPro" id="IPR011234">
    <property type="entry name" value="Fumarylacetoacetase-like_C"/>
</dbReference>
<feature type="binding site" evidence="12">
    <location>
        <position position="247"/>
    </location>
    <ligand>
        <name>Mg(2+)</name>
        <dbReference type="ChEBI" id="CHEBI:18420"/>
    </ligand>
</feature>
<dbReference type="GO" id="GO:0046872">
    <property type="term" value="F:metal ion binding"/>
    <property type="evidence" value="ECO:0007669"/>
    <property type="project" value="UniProtKB-UniRule"/>
</dbReference>
<dbReference type="Pfam" id="PF09298">
    <property type="entry name" value="FAA_hydrolase_N"/>
    <property type="match status" value="1"/>
</dbReference>
<dbReference type="GO" id="GO:0006572">
    <property type="term" value="P:L-tyrosine catabolic process"/>
    <property type="evidence" value="ECO:0007669"/>
    <property type="project" value="UniProtKB-UniRule"/>
</dbReference>
<evidence type="ECO:0000259" key="15">
    <source>
        <dbReference type="Pfam" id="PF09298"/>
    </source>
</evidence>
<evidence type="ECO:0000256" key="1">
    <source>
        <dbReference type="ARBA" id="ARBA00004782"/>
    </source>
</evidence>
<feature type="active site" description="Proton acceptor" evidence="10">
    <location>
        <position position="128"/>
    </location>
</feature>
<keyword evidence="17" id="KW-1185">Reference proteome</keyword>
<evidence type="ECO:0000256" key="7">
    <source>
        <dbReference type="ARBA" id="ARBA00022842"/>
    </source>
</evidence>
<dbReference type="SUPFAM" id="SSF63433">
    <property type="entry name" value="Fumarylacetoacetate hydrolase, FAH, N-terminal domain"/>
    <property type="match status" value="1"/>
</dbReference>
<feature type="binding site" evidence="11">
    <location>
        <position position="123"/>
    </location>
    <ligand>
        <name>substrate</name>
    </ligand>
</feature>
<dbReference type="InterPro" id="IPR036462">
    <property type="entry name" value="Fumarylacetoacetase_N_sf"/>
</dbReference>
<feature type="binding site" evidence="12">
    <location>
        <position position="189"/>
    </location>
    <ligand>
        <name>Ca(2+)</name>
        <dbReference type="ChEBI" id="CHEBI:29108"/>
    </ligand>
</feature>
<dbReference type="Proteomes" id="UP001147746">
    <property type="component" value="Unassembled WGS sequence"/>
</dbReference>
<name>A0A9W9TZK2_9EURO</name>